<reference evidence="2 3" key="1">
    <citation type="submission" date="2020-04" db="EMBL/GenBank/DDBJ databases">
        <title>Thermobifida alba genome sequencing and assembly.</title>
        <authorList>
            <person name="Luzics S."/>
            <person name="Horvath B."/>
            <person name="Nagy I."/>
            <person name="Toth A."/>
            <person name="Nagy I."/>
            <person name="Kukolya J."/>
        </authorList>
    </citation>
    <scope>NUCLEOTIDE SEQUENCE [LARGE SCALE GENOMIC DNA]</scope>
    <source>
        <strain evidence="2 3">DSM 43795</strain>
    </source>
</reference>
<evidence type="ECO:0000256" key="1">
    <source>
        <dbReference type="SAM" id="MobiDB-lite"/>
    </source>
</evidence>
<keyword evidence="3" id="KW-1185">Reference proteome</keyword>
<accession>A0ABY4L0S1</accession>
<gene>
    <name evidence="2" type="ORF">FOF52_08145</name>
</gene>
<protein>
    <submittedName>
        <fullName evidence="2">Regulator</fullName>
    </submittedName>
</protein>
<dbReference type="Proteomes" id="UP000832041">
    <property type="component" value="Chromosome"/>
</dbReference>
<feature type="compositionally biased region" description="Basic and acidic residues" evidence="1">
    <location>
        <begin position="298"/>
        <end position="311"/>
    </location>
</feature>
<dbReference type="Pfam" id="PF18937">
    <property type="entry name" value="DUF5685"/>
    <property type="match status" value="1"/>
</dbReference>
<proteinExistence type="predicted"/>
<evidence type="ECO:0000313" key="2">
    <source>
        <dbReference type="EMBL" id="UPT20935.1"/>
    </source>
</evidence>
<sequence>MFGILRPCRHSLPGDLAVQWLSHLCGLCLALRDGHGQTARVATNYDGLVVSALVAAQTGPGGTRTAGPCPLRGMHRAEVAHGTGAHLAASVSLLLAAAKVTDHVADGDGVYGHAPVRAVARTVSTRWARQARQAGQQLGFDAGALLAAAERQTEVEADLGPGDDLLAATAPTEEATAAAFAHTALLAGRPGNEAALREAGRLFGRVAHLLDAVEDQEADRAAGAWNPITATGTDPARVRQLCDDAVLGVRLALAEAEFVDGRLVHALLVHELDRAVRRSFAAAGHAAGPSHRPGTSRADTHPGEHGDDPARKTVRPRRPRVDQGQWCCTVPEAEHPPRRRGFWAGCAVALFMTCTGQVCCRDPYPGPWKGRPREACCASCGDCCDPGCCRPSGDCCGDCCSHCCCCPCD</sequence>
<dbReference type="RefSeq" id="WP_248593231.1">
    <property type="nucleotide sequence ID" value="NZ_BAABEB010000027.1"/>
</dbReference>
<evidence type="ECO:0000313" key="3">
    <source>
        <dbReference type="Proteomes" id="UP000832041"/>
    </source>
</evidence>
<organism evidence="2 3">
    <name type="scientific">Thermobifida alba</name>
    <name type="common">Thermomonospora alba</name>
    <dbReference type="NCBI Taxonomy" id="53522"/>
    <lineage>
        <taxon>Bacteria</taxon>
        <taxon>Bacillati</taxon>
        <taxon>Actinomycetota</taxon>
        <taxon>Actinomycetes</taxon>
        <taxon>Streptosporangiales</taxon>
        <taxon>Nocardiopsidaceae</taxon>
        <taxon>Thermobifida</taxon>
    </lineage>
</organism>
<feature type="region of interest" description="Disordered" evidence="1">
    <location>
        <begin position="283"/>
        <end position="319"/>
    </location>
</feature>
<dbReference type="EMBL" id="CP051627">
    <property type="protein sequence ID" value="UPT20935.1"/>
    <property type="molecule type" value="Genomic_DNA"/>
</dbReference>
<dbReference type="InterPro" id="IPR043740">
    <property type="entry name" value="DUF5685"/>
</dbReference>
<name>A0ABY4L0S1_THEAE</name>